<dbReference type="SUPFAM" id="SSF52374">
    <property type="entry name" value="Nucleotidylyl transferase"/>
    <property type="match status" value="1"/>
</dbReference>
<dbReference type="STRING" id="1382522.W6MUK9"/>
<gene>
    <name evidence="16" type="ORF">KUCA_T00001690001</name>
</gene>
<dbReference type="PANTHER" id="PTHR43740">
    <property type="entry name" value="LEUCYL-TRNA SYNTHETASE"/>
    <property type="match status" value="1"/>
</dbReference>
<dbReference type="RefSeq" id="XP_022457731.1">
    <property type="nucleotide sequence ID" value="XM_022603895.1"/>
</dbReference>
<evidence type="ECO:0000256" key="7">
    <source>
        <dbReference type="ARBA" id="ARBA00022917"/>
    </source>
</evidence>
<dbReference type="PRINTS" id="PR00985">
    <property type="entry name" value="TRNASYNTHLEU"/>
</dbReference>
<evidence type="ECO:0000256" key="2">
    <source>
        <dbReference type="ARBA" id="ARBA00005594"/>
    </source>
</evidence>
<dbReference type="InterPro" id="IPR014729">
    <property type="entry name" value="Rossmann-like_a/b/a_fold"/>
</dbReference>
<dbReference type="InterPro" id="IPR009080">
    <property type="entry name" value="tRNAsynth_Ia_anticodon-bd"/>
</dbReference>
<keyword evidence="6 11" id="KW-0067">ATP-binding</keyword>
<dbReference type="GO" id="GO:0002161">
    <property type="term" value="F:aminoacyl-tRNA deacylase activity"/>
    <property type="evidence" value="ECO:0007669"/>
    <property type="project" value="InterPro"/>
</dbReference>
<dbReference type="InterPro" id="IPR002302">
    <property type="entry name" value="Leu-tRNA-ligase"/>
</dbReference>
<dbReference type="HOGENOM" id="CLU_004427_0_0_1"/>
<dbReference type="FunFam" id="3.40.50.620:FF:000003">
    <property type="entry name" value="Leucine--tRNA ligase"/>
    <property type="match status" value="1"/>
</dbReference>
<dbReference type="PROSITE" id="PS00178">
    <property type="entry name" value="AA_TRNA_LIGASE_I"/>
    <property type="match status" value="1"/>
</dbReference>
<dbReference type="Pfam" id="PF08264">
    <property type="entry name" value="Anticodon_1"/>
    <property type="match status" value="1"/>
</dbReference>
<dbReference type="GeneID" id="34519119"/>
<evidence type="ECO:0000313" key="17">
    <source>
        <dbReference type="Proteomes" id="UP000019384"/>
    </source>
</evidence>
<dbReference type="GO" id="GO:0097157">
    <property type="term" value="F:pre-mRNA intronic binding"/>
    <property type="evidence" value="ECO:0007669"/>
    <property type="project" value="EnsemblFungi"/>
</dbReference>
<feature type="domain" description="Methionyl/Leucyl tRNA synthetase" evidence="14">
    <location>
        <begin position="46"/>
        <end position="179"/>
    </location>
</feature>
<dbReference type="AlphaFoldDB" id="W6MUK9"/>
<proteinExistence type="inferred from homology"/>
<evidence type="ECO:0000256" key="5">
    <source>
        <dbReference type="ARBA" id="ARBA00022741"/>
    </source>
</evidence>
<evidence type="ECO:0000259" key="15">
    <source>
        <dbReference type="Pfam" id="PF13603"/>
    </source>
</evidence>
<dbReference type="NCBIfam" id="TIGR00396">
    <property type="entry name" value="leuS_bact"/>
    <property type="match status" value="1"/>
</dbReference>
<dbReference type="InterPro" id="IPR013155">
    <property type="entry name" value="M/V/L/I-tRNA-synth_anticd-bd"/>
</dbReference>
<dbReference type="GO" id="GO:0005524">
    <property type="term" value="F:ATP binding"/>
    <property type="evidence" value="ECO:0007669"/>
    <property type="project" value="UniProtKB-KW"/>
</dbReference>
<dbReference type="Pfam" id="PF00133">
    <property type="entry name" value="tRNA-synt_1"/>
    <property type="match status" value="1"/>
</dbReference>
<keyword evidence="5 11" id="KW-0547">Nucleotide-binding</keyword>
<evidence type="ECO:0000256" key="1">
    <source>
        <dbReference type="ARBA" id="ARBA00004305"/>
    </source>
</evidence>
<dbReference type="InterPro" id="IPR015413">
    <property type="entry name" value="Methionyl/Leucyl_tRNA_Synth"/>
</dbReference>
<dbReference type="GO" id="GO:0004823">
    <property type="term" value="F:leucine-tRNA ligase activity"/>
    <property type="evidence" value="ECO:0007669"/>
    <property type="project" value="UniProtKB-EC"/>
</dbReference>
<dbReference type="SUPFAM" id="SSF47323">
    <property type="entry name" value="Anticodon-binding domain of a subclass of class I aminoacyl-tRNA synthetases"/>
    <property type="match status" value="1"/>
</dbReference>
<dbReference type="OrthoDB" id="15954at2759"/>
<dbReference type="GO" id="GO:0000372">
    <property type="term" value="P:Group I intron splicing"/>
    <property type="evidence" value="ECO:0007669"/>
    <property type="project" value="EnsemblFungi"/>
</dbReference>
<evidence type="ECO:0000256" key="3">
    <source>
        <dbReference type="ARBA" id="ARBA00013164"/>
    </source>
</evidence>
<keyword evidence="17" id="KW-1185">Reference proteome</keyword>
<dbReference type="InterPro" id="IPR025709">
    <property type="entry name" value="Leu_tRNA-synth_edit"/>
</dbReference>
<dbReference type="InterPro" id="IPR002300">
    <property type="entry name" value="aa-tRNA-synth_Ia"/>
</dbReference>
<evidence type="ECO:0000256" key="10">
    <source>
        <dbReference type="ARBA" id="ARBA00047469"/>
    </source>
</evidence>
<dbReference type="Pfam" id="PF09334">
    <property type="entry name" value="tRNA-synt_1g"/>
    <property type="match status" value="1"/>
</dbReference>
<dbReference type="EMBL" id="HG793126">
    <property type="protein sequence ID" value="CDK25720.1"/>
    <property type="molecule type" value="Genomic_DNA"/>
</dbReference>
<organism evidence="16 17">
    <name type="scientific">Kuraishia capsulata CBS 1993</name>
    <dbReference type="NCBI Taxonomy" id="1382522"/>
    <lineage>
        <taxon>Eukaryota</taxon>
        <taxon>Fungi</taxon>
        <taxon>Dikarya</taxon>
        <taxon>Ascomycota</taxon>
        <taxon>Saccharomycotina</taxon>
        <taxon>Pichiomycetes</taxon>
        <taxon>Pichiales</taxon>
        <taxon>Pichiaceae</taxon>
        <taxon>Kuraishia</taxon>
    </lineage>
</organism>
<evidence type="ECO:0000256" key="8">
    <source>
        <dbReference type="ARBA" id="ARBA00023146"/>
    </source>
</evidence>
<dbReference type="Gene3D" id="3.40.50.620">
    <property type="entry name" value="HUPs"/>
    <property type="match status" value="2"/>
</dbReference>
<dbReference type="SUPFAM" id="SSF50677">
    <property type="entry name" value="ValRS/IleRS/LeuRS editing domain"/>
    <property type="match status" value="1"/>
</dbReference>
<keyword evidence="4 11" id="KW-0436">Ligase</keyword>
<dbReference type="GO" id="GO:0006397">
    <property type="term" value="P:mRNA processing"/>
    <property type="evidence" value="ECO:0007669"/>
    <property type="project" value="EnsemblFungi"/>
</dbReference>
<evidence type="ECO:0000256" key="9">
    <source>
        <dbReference type="ARBA" id="ARBA00030520"/>
    </source>
</evidence>
<dbReference type="GO" id="GO:0005759">
    <property type="term" value="C:mitochondrial matrix"/>
    <property type="evidence" value="ECO:0007669"/>
    <property type="project" value="UniProtKB-SubCell"/>
</dbReference>
<reference evidence="16" key="1">
    <citation type="submission" date="2013-12" db="EMBL/GenBank/DDBJ databases">
        <authorList>
            <person name="Genoscope - CEA"/>
        </authorList>
    </citation>
    <scope>NUCLEOTIDE SEQUENCE</scope>
    <source>
        <strain evidence="16">CBS 1993</strain>
    </source>
</reference>
<dbReference type="FunFam" id="3.40.50.620:FF:000100">
    <property type="entry name" value="probable leucine--tRNA ligase, mitochondrial"/>
    <property type="match status" value="1"/>
</dbReference>
<name>W6MUK9_9ASCO</name>
<dbReference type="HAMAP" id="MF_00049_B">
    <property type="entry name" value="Leu_tRNA_synth_B"/>
    <property type="match status" value="1"/>
</dbReference>
<dbReference type="CDD" id="cd00812">
    <property type="entry name" value="LeuRS_core"/>
    <property type="match status" value="1"/>
</dbReference>
<evidence type="ECO:0000256" key="4">
    <source>
        <dbReference type="ARBA" id="ARBA00022598"/>
    </source>
</evidence>
<feature type="domain" description="Leucyl-tRNA synthetase editing" evidence="15">
    <location>
        <begin position="229"/>
        <end position="415"/>
    </location>
</feature>
<feature type="domain" description="Aminoacyl-tRNA synthetase class Ia" evidence="12">
    <location>
        <begin position="429"/>
        <end position="549"/>
    </location>
</feature>
<dbReference type="GO" id="GO:0032543">
    <property type="term" value="P:mitochondrial translation"/>
    <property type="evidence" value="ECO:0007669"/>
    <property type="project" value="EnsemblFungi"/>
</dbReference>
<comment type="subcellular location">
    <subcellularLocation>
        <location evidence="1">Mitochondrion matrix</location>
    </subcellularLocation>
</comment>
<keyword evidence="8 11" id="KW-0030">Aminoacyl-tRNA synthetase</keyword>
<dbReference type="InterPro" id="IPR009008">
    <property type="entry name" value="Val/Leu/Ile-tRNA-synth_edit"/>
</dbReference>
<dbReference type="InterPro" id="IPR001412">
    <property type="entry name" value="aa-tRNA-synth_I_CS"/>
</dbReference>
<dbReference type="Gene3D" id="1.10.730.10">
    <property type="entry name" value="Isoleucyl-tRNA Synthetase, Domain 1"/>
    <property type="match status" value="2"/>
</dbReference>
<keyword evidence="7 11" id="KW-0648">Protein biosynthesis</keyword>
<sequence>MKRSITELSKLDSKWLGRWKNLPLGTSINPRKLAQPTKGKKFIVPMFPYPSGVLHMGHLRVYTISDVLSRFFRMRGYDVVHPMGWDAFGLPAENAAIERKIDPATWTKSNIAKMKSQMASMLADFDWEREVTTCDPEYYKWTQKLFLLMHEHGLAYKKKAEINWDPIDQTVLANEQVDAQGRSWRSGALVEKKSLEQWFLGITKFAPELKADLDILEEWPSEVKTMQTNWIGESNGTTVTFLFNEQSQKSANSQSITTFTTRVDTLFSVQYVALALDHEITKEVAEGDHNLRSFIRDQKLTEQEDSKAGFQIKGLYVINPIDPDLPKIPVFVAPYVISGYGEGAVMGCPAHDERDFEFWRQNMGGNAPIMRSVEPLEGTQEEGPYTGKEGVLNTNAGKFSGLTTKEALKAMQSQLVATNLGTPTTKYKIRDWLISRQRYWGAPIPIVYCDDCGTVPVPDEQLPVLLPKVDALVGKNGSALSNIPEFVNCECPSCGGHAKRDTDTMDTFMDSSWYLFRYADAKNRNAIFDKEKANSLLPVDMYIGGVEHAILHLLYTRFVSKFLSSTGEWTNKEFNGEPIRRLVTQGMVHGKTYVNPDNKRFLKPDEVDLTGPQPVVKETGKIASITFEKMSKSKYNGADPEECILKYGADSTRGHILFQAPVTDVLDWDETKIVGIQRWLRKVLTLAETIGNSKSAPELDLGKLNAAETNLFNTVQNTIVSVTNSFSKTLTLNTVISDYMKLTNKLVEDGQNSEISGIVLRYSFLELIRLMAPVTPSAAEEAYEIYCGASHLEWTSILQADWPVPAPLIGTNTHDYKVMINGKFRFSHSAEKTLGKDDLITKVIESANGRKYVGDKTIKNVIVKKDAIVIIVK</sequence>
<evidence type="ECO:0000259" key="12">
    <source>
        <dbReference type="Pfam" id="PF00133"/>
    </source>
</evidence>
<dbReference type="PANTHER" id="PTHR43740:SF2">
    <property type="entry name" value="LEUCINE--TRNA LIGASE, MITOCHONDRIAL"/>
    <property type="match status" value="1"/>
</dbReference>
<evidence type="ECO:0000256" key="11">
    <source>
        <dbReference type="RuleBase" id="RU363035"/>
    </source>
</evidence>
<reference evidence="16" key="2">
    <citation type="submission" date="2014-02" db="EMBL/GenBank/DDBJ databases">
        <title>Complete DNA sequence of /Kuraishia capsulata/ illustrates novel genomic features among budding yeasts (/Saccharomycotina/).</title>
        <authorList>
            <person name="Morales L."/>
            <person name="Noel B."/>
            <person name="Porcel B."/>
            <person name="Marcet-Houben M."/>
            <person name="Hullo M-F."/>
            <person name="Sacerdot C."/>
            <person name="Tekaia F."/>
            <person name="Leh-Louis V."/>
            <person name="Despons L."/>
            <person name="Khanna V."/>
            <person name="Aury J-M."/>
            <person name="Barbe V."/>
            <person name="Couloux A."/>
            <person name="Labadie K."/>
            <person name="Pelletier E."/>
            <person name="Souciet J-L."/>
            <person name="Boekhout T."/>
            <person name="Gabaldon T."/>
            <person name="Wincker P."/>
            <person name="Dujon B."/>
        </authorList>
    </citation>
    <scope>NUCLEOTIDE SEQUENCE</scope>
    <source>
        <strain evidence="16">CBS 1993</strain>
    </source>
</reference>
<protein>
    <recommendedName>
        <fullName evidence="3">leucine--tRNA ligase</fullName>
        <ecNumber evidence="3">6.1.1.4</ecNumber>
    </recommendedName>
    <alternativeName>
        <fullName evidence="9">Leucyl-tRNA synthetase</fullName>
    </alternativeName>
</protein>
<evidence type="ECO:0000313" key="16">
    <source>
        <dbReference type="EMBL" id="CDK25720.1"/>
    </source>
</evidence>
<dbReference type="Proteomes" id="UP000019384">
    <property type="component" value="Unassembled WGS sequence"/>
</dbReference>
<comment type="similarity">
    <text evidence="2 11">Belongs to the class-I aminoacyl-tRNA synthetase family.</text>
</comment>
<evidence type="ECO:0000259" key="13">
    <source>
        <dbReference type="Pfam" id="PF08264"/>
    </source>
</evidence>
<comment type="catalytic activity">
    <reaction evidence="10">
        <text>tRNA(Leu) + L-leucine + ATP = L-leucyl-tRNA(Leu) + AMP + diphosphate</text>
        <dbReference type="Rhea" id="RHEA:11688"/>
        <dbReference type="Rhea" id="RHEA-COMP:9613"/>
        <dbReference type="Rhea" id="RHEA-COMP:9622"/>
        <dbReference type="ChEBI" id="CHEBI:30616"/>
        <dbReference type="ChEBI" id="CHEBI:33019"/>
        <dbReference type="ChEBI" id="CHEBI:57427"/>
        <dbReference type="ChEBI" id="CHEBI:78442"/>
        <dbReference type="ChEBI" id="CHEBI:78494"/>
        <dbReference type="ChEBI" id="CHEBI:456215"/>
        <dbReference type="EC" id="6.1.1.4"/>
    </reaction>
</comment>
<evidence type="ECO:0000259" key="14">
    <source>
        <dbReference type="Pfam" id="PF09334"/>
    </source>
</evidence>
<evidence type="ECO:0000256" key="6">
    <source>
        <dbReference type="ARBA" id="ARBA00022840"/>
    </source>
</evidence>
<accession>W6MUK9</accession>
<dbReference type="EC" id="6.1.1.4" evidence="3"/>
<dbReference type="GO" id="GO:0006429">
    <property type="term" value="P:leucyl-tRNA aminoacylation"/>
    <property type="evidence" value="ECO:0007669"/>
    <property type="project" value="EnsemblFungi"/>
</dbReference>
<dbReference type="Pfam" id="PF13603">
    <property type="entry name" value="tRNA-synt_1_2"/>
    <property type="match status" value="1"/>
</dbReference>
<feature type="domain" description="Methionyl/Valyl/Leucyl/Isoleucyl-tRNA synthetase anticodon-binding" evidence="13">
    <location>
        <begin position="713"/>
        <end position="826"/>
    </location>
</feature>
<dbReference type="FunFam" id="1.10.730.10:FF:000002">
    <property type="entry name" value="Leucine--tRNA ligase"/>
    <property type="match status" value="1"/>
</dbReference>